<dbReference type="Gene3D" id="2.60.40.10">
    <property type="entry name" value="Immunoglobulins"/>
    <property type="match status" value="2"/>
</dbReference>
<evidence type="ECO:0000313" key="4">
    <source>
        <dbReference type="Proteomes" id="UP000812440"/>
    </source>
</evidence>
<keyword evidence="1" id="KW-0812">Transmembrane</keyword>
<dbReference type="PANTHER" id="PTHR20859">
    <property type="entry name" value="INTERFERON/INTERLEUKIN RECEPTOR"/>
    <property type="match status" value="1"/>
</dbReference>
<keyword evidence="4" id="KW-1185">Reference proteome</keyword>
<dbReference type="Pfam" id="PF01108">
    <property type="entry name" value="Tissue_fac"/>
    <property type="match status" value="1"/>
</dbReference>
<proteinExistence type="predicted"/>
<dbReference type="CDD" id="cd00063">
    <property type="entry name" value="FN3"/>
    <property type="match status" value="2"/>
</dbReference>
<evidence type="ECO:0000259" key="2">
    <source>
        <dbReference type="PROSITE" id="PS50853"/>
    </source>
</evidence>
<dbReference type="InterPro" id="IPR013783">
    <property type="entry name" value="Ig-like_fold"/>
</dbReference>
<dbReference type="InterPro" id="IPR050650">
    <property type="entry name" value="Type-II_Cytokine-TF_Rcpt"/>
</dbReference>
<sequence length="265" mass="30520">MAGTLMELPAPANVRINSLNLEQILIWDPVKEENVTYKVEYRPFYKHEYTNLCKNIRKTECNFTDPEKLHWSIILRVRTEVGNVHSPWSETREFRATRDTILGPVSFLQLVPIRAEHNSLSIDFQCPLKVIPHGWKVGYRIDYWQNGSSIKKELWRNTTDAVLKDLESSVLYCVEVTAFVYNHFKGKPSGAVCEKTPAATDFTPGGYIVILVLFVAGFSSCLGCGFVLYKYRKLLKKWMNPPYRIPVHIEEFLQDPPTDLFVAES</sequence>
<protein>
    <recommendedName>
        <fullName evidence="2">Fibronectin type-III domain-containing protein</fullName>
    </recommendedName>
</protein>
<dbReference type="PROSITE" id="PS50853">
    <property type="entry name" value="FN3"/>
    <property type="match status" value="1"/>
</dbReference>
<reference evidence="3" key="1">
    <citation type="thesis" date="2020" institute="ProQuest LLC" country="789 East Eisenhower Parkway, Ann Arbor, MI, USA">
        <title>Comparative Genomics and Chromosome Evolution.</title>
        <authorList>
            <person name="Mudd A.B."/>
        </authorList>
    </citation>
    <scope>NUCLEOTIDE SEQUENCE</scope>
    <source>
        <strain evidence="3">Female2</strain>
        <tissue evidence="3">Blood</tissue>
    </source>
</reference>
<feature type="transmembrane region" description="Helical" evidence="1">
    <location>
        <begin position="205"/>
        <end position="229"/>
    </location>
</feature>
<dbReference type="InterPro" id="IPR003961">
    <property type="entry name" value="FN3_dom"/>
</dbReference>
<name>A0A8T2K6Q7_9PIPI</name>
<dbReference type="GO" id="GO:0005886">
    <property type="term" value="C:plasma membrane"/>
    <property type="evidence" value="ECO:0007669"/>
    <property type="project" value="TreeGrafter"/>
</dbReference>
<dbReference type="EMBL" id="JAACNH010000002">
    <property type="protein sequence ID" value="KAG8450236.1"/>
    <property type="molecule type" value="Genomic_DNA"/>
</dbReference>
<dbReference type="InterPro" id="IPR036116">
    <property type="entry name" value="FN3_sf"/>
</dbReference>
<dbReference type="InterPro" id="IPR015373">
    <property type="entry name" value="Interferon/interleukin_rcp_dom"/>
</dbReference>
<dbReference type="SUPFAM" id="SSF49265">
    <property type="entry name" value="Fibronectin type III"/>
    <property type="match status" value="2"/>
</dbReference>
<dbReference type="OrthoDB" id="9932619at2759"/>
<dbReference type="AlphaFoldDB" id="A0A8T2K6Q7"/>
<dbReference type="Pfam" id="PF09294">
    <property type="entry name" value="Interfer-bind"/>
    <property type="match status" value="1"/>
</dbReference>
<organism evidence="3 4">
    <name type="scientific">Hymenochirus boettgeri</name>
    <name type="common">Congo dwarf clawed frog</name>
    <dbReference type="NCBI Taxonomy" id="247094"/>
    <lineage>
        <taxon>Eukaryota</taxon>
        <taxon>Metazoa</taxon>
        <taxon>Chordata</taxon>
        <taxon>Craniata</taxon>
        <taxon>Vertebrata</taxon>
        <taxon>Euteleostomi</taxon>
        <taxon>Amphibia</taxon>
        <taxon>Batrachia</taxon>
        <taxon>Anura</taxon>
        <taxon>Pipoidea</taxon>
        <taxon>Pipidae</taxon>
        <taxon>Pipinae</taxon>
        <taxon>Hymenochirus</taxon>
    </lineage>
</organism>
<feature type="domain" description="Fibronectin type-III" evidence="2">
    <location>
        <begin position="104"/>
        <end position="199"/>
    </location>
</feature>
<gene>
    <name evidence="3" type="ORF">GDO86_002763</name>
</gene>
<keyword evidence="1" id="KW-1133">Transmembrane helix</keyword>
<keyword evidence="1" id="KW-0472">Membrane</keyword>
<accession>A0A8T2K6Q7</accession>
<evidence type="ECO:0000256" key="1">
    <source>
        <dbReference type="SAM" id="Phobius"/>
    </source>
</evidence>
<comment type="caution">
    <text evidence="3">The sequence shown here is derived from an EMBL/GenBank/DDBJ whole genome shotgun (WGS) entry which is preliminary data.</text>
</comment>
<dbReference type="Proteomes" id="UP000812440">
    <property type="component" value="Chromosome 2"/>
</dbReference>
<dbReference type="GO" id="GO:0004896">
    <property type="term" value="F:cytokine receptor activity"/>
    <property type="evidence" value="ECO:0007669"/>
    <property type="project" value="TreeGrafter"/>
</dbReference>
<evidence type="ECO:0000313" key="3">
    <source>
        <dbReference type="EMBL" id="KAG8450236.1"/>
    </source>
</evidence>
<dbReference type="PANTHER" id="PTHR20859:SF92">
    <property type="entry name" value="INTERFERON GAMMA RECEPTOR 2 (INTERFERON GAMMA TRANSDUCER 1), GENE 2"/>
    <property type="match status" value="1"/>
</dbReference>